<dbReference type="InterPro" id="IPR014211">
    <property type="entry name" value="Spore_III_AD"/>
</dbReference>
<gene>
    <name evidence="2" type="ORF">J2Z79_000049</name>
</gene>
<protein>
    <submittedName>
        <fullName evidence="2">Stage III sporulation protein AD</fullName>
    </submittedName>
</protein>
<evidence type="ECO:0000256" key="1">
    <source>
        <dbReference type="SAM" id="Phobius"/>
    </source>
</evidence>
<dbReference type="NCBIfam" id="TIGR02849">
    <property type="entry name" value="spore_III_AD"/>
    <property type="match status" value="1"/>
</dbReference>
<keyword evidence="1" id="KW-0812">Transmembrane</keyword>
<dbReference type="Pfam" id="PF06686">
    <property type="entry name" value="SpoIIIAC"/>
    <property type="match status" value="2"/>
</dbReference>
<dbReference type="Proteomes" id="UP001519289">
    <property type="component" value="Unassembled WGS sequence"/>
</dbReference>
<comment type="caution">
    <text evidence="2">The sequence shown here is derived from an EMBL/GenBank/DDBJ whole genome shotgun (WGS) entry which is preliminary data.</text>
</comment>
<dbReference type="RefSeq" id="WP_209464840.1">
    <property type="nucleotide sequence ID" value="NZ_JAGGLG010000001.1"/>
</dbReference>
<feature type="transmembrane region" description="Helical" evidence="1">
    <location>
        <begin position="31"/>
        <end position="51"/>
    </location>
</feature>
<feature type="transmembrane region" description="Helical" evidence="1">
    <location>
        <begin position="106"/>
        <end position="127"/>
    </location>
</feature>
<evidence type="ECO:0000313" key="2">
    <source>
        <dbReference type="EMBL" id="MBP2016676.1"/>
    </source>
</evidence>
<keyword evidence="1" id="KW-0472">Membrane</keyword>
<sequence>MEIVKIVGLGLLAGMLISLLRQQKPEIAMQLSIAAGVMLFVLMMARVLRVVEVMQTLASRASLDQAHMDTVLKIIGIAYVADFGAQVLQDAGERAVATKVEMAGKIIIMLLAIPIVLAVLDAILNLLGQGWGP</sequence>
<keyword evidence="3" id="KW-1185">Reference proteome</keyword>
<proteinExistence type="predicted"/>
<organism evidence="2 3">
    <name type="scientific">Symbiobacterium terraclitae</name>
    <dbReference type="NCBI Taxonomy" id="557451"/>
    <lineage>
        <taxon>Bacteria</taxon>
        <taxon>Bacillati</taxon>
        <taxon>Bacillota</taxon>
        <taxon>Clostridia</taxon>
        <taxon>Eubacteriales</taxon>
        <taxon>Symbiobacteriaceae</taxon>
        <taxon>Symbiobacterium</taxon>
    </lineage>
</organism>
<dbReference type="InterPro" id="IPR025664">
    <property type="entry name" value="Spore_III_AC/AD"/>
</dbReference>
<name>A0ABS4JMB3_9FIRM</name>
<evidence type="ECO:0000313" key="3">
    <source>
        <dbReference type="Proteomes" id="UP001519289"/>
    </source>
</evidence>
<dbReference type="EMBL" id="JAGGLG010000001">
    <property type="protein sequence ID" value="MBP2016676.1"/>
    <property type="molecule type" value="Genomic_DNA"/>
</dbReference>
<accession>A0ABS4JMB3</accession>
<reference evidence="2 3" key="1">
    <citation type="submission" date="2021-03" db="EMBL/GenBank/DDBJ databases">
        <title>Genomic Encyclopedia of Type Strains, Phase IV (KMG-IV): sequencing the most valuable type-strain genomes for metagenomic binning, comparative biology and taxonomic classification.</title>
        <authorList>
            <person name="Goeker M."/>
        </authorList>
    </citation>
    <scope>NUCLEOTIDE SEQUENCE [LARGE SCALE GENOMIC DNA]</scope>
    <source>
        <strain evidence="2 3">DSM 27138</strain>
    </source>
</reference>
<keyword evidence="1" id="KW-1133">Transmembrane helix</keyword>